<keyword evidence="11" id="KW-1185">Reference proteome</keyword>
<dbReference type="InterPro" id="IPR027417">
    <property type="entry name" value="P-loop_NTPase"/>
</dbReference>
<comment type="catalytic activity">
    <reaction evidence="8">
        <text>(7R,8S)-8-amino-7-(carboxyamino)nonanoate + ATP = (4R,5S)-dethiobiotin + ADP + phosphate + H(+)</text>
        <dbReference type="Rhea" id="RHEA:63684"/>
        <dbReference type="ChEBI" id="CHEBI:15378"/>
        <dbReference type="ChEBI" id="CHEBI:30616"/>
        <dbReference type="ChEBI" id="CHEBI:43474"/>
        <dbReference type="ChEBI" id="CHEBI:149470"/>
        <dbReference type="ChEBI" id="CHEBI:149473"/>
        <dbReference type="ChEBI" id="CHEBI:456216"/>
    </reaction>
</comment>
<feature type="binding site" evidence="9">
    <location>
        <begin position="113"/>
        <end position="116"/>
    </location>
    <ligand>
        <name>ATP</name>
        <dbReference type="ChEBI" id="CHEBI:30616"/>
    </ligand>
</feature>
<dbReference type="Proteomes" id="UP001180087">
    <property type="component" value="Chromosome"/>
</dbReference>
<evidence type="ECO:0000256" key="6">
    <source>
        <dbReference type="ARBA" id="ARBA00022840"/>
    </source>
</evidence>
<sequence>MTRGIYITGTDTEIGKTVVAAGIAGALKKSGIDIGVMKPFMSGAKREDPHSDAAMLKSLAEDTNCIEQINPYQFDEAVTPLLAAEMNSIDISLDKLLSHWNEISLTHDFFIVEGAGGLMAPMGSDYHNGHIAREMGFPLIIVARPGLGTVNHTLLTIEKARTMGIEVLGIIINGVQFGERTLAEQTNRKLIERFTDVSVLGEIPWLEKLEKKTIIEAVENNVSLNSLTGLGVKA</sequence>
<feature type="binding site" evidence="9">
    <location>
        <position position="113"/>
    </location>
    <ligand>
        <name>Mg(2+)</name>
        <dbReference type="ChEBI" id="CHEBI:18420"/>
    </ligand>
</feature>
<accession>A0ABY9KU55</accession>
<evidence type="ECO:0000313" key="11">
    <source>
        <dbReference type="Proteomes" id="UP001180087"/>
    </source>
</evidence>
<evidence type="ECO:0000256" key="8">
    <source>
        <dbReference type="ARBA" id="ARBA00047386"/>
    </source>
</evidence>
<keyword evidence="3 9" id="KW-0479">Metal-binding</keyword>
<comment type="similarity">
    <text evidence="9">Belongs to the dethiobiotin synthetase family.</text>
</comment>
<evidence type="ECO:0000256" key="5">
    <source>
        <dbReference type="ARBA" id="ARBA00022756"/>
    </source>
</evidence>
<evidence type="ECO:0000256" key="3">
    <source>
        <dbReference type="ARBA" id="ARBA00022723"/>
    </source>
</evidence>
<dbReference type="GO" id="GO:0004141">
    <property type="term" value="F:dethiobiotin synthase activity"/>
    <property type="evidence" value="ECO:0007669"/>
    <property type="project" value="UniProtKB-EC"/>
</dbReference>
<evidence type="ECO:0000256" key="2">
    <source>
        <dbReference type="ARBA" id="ARBA00022598"/>
    </source>
</evidence>
<dbReference type="Pfam" id="PF13500">
    <property type="entry name" value="AAA_26"/>
    <property type="match status" value="1"/>
</dbReference>
<comment type="pathway">
    <text evidence="9">Cofactor biosynthesis; biotin biosynthesis; biotin from 7,8-diaminononanoate: step 1/2.</text>
</comment>
<feature type="binding site" evidence="9">
    <location>
        <position position="17"/>
    </location>
    <ligand>
        <name>Mg(2+)</name>
        <dbReference type="ChEBI" id="CHEBI:18420"/>
    </ligand>
</feature>
<dbReference type="PANTHER" id="PTHR43210:SF2">
    <property type="entry name" value="ATP-DEPENDENT DETHIOBIOTIN SYNTHETASE BIOD 2"/>
    <property type="match status" value="1"/>
</dbReference>
<reference evidence="10" key="1">
    <citation type="submission" date="2023-06" db="EMBL/GenBank/DDBJ databases">
        <title>A Treasure from Seagulls: Isolation and Description of Aciduricobacillus qingdaonensis gen. nov., sp. nov., a Rare Obligately Uric Acid-utilizing Member in the Family Bacillaceae.</title>
        <authorList>
            <person name="Liu W."/>
            <person name="Wang B."/>
        </authorList>
    </citation>
    <scope>NUCLEOTIDE SEQUENCE</scope>
    <source>
        <strain evidence="10">44XB</strain>
    </source>
</reference>
<dbReference type="RefSeq" id="WP_348027306.1">
    <property type="nucleotide sequence ID" value="NZ_CP129113.1"/>
</dbReference>
<dbReference type="PANTHER" id="PTHR43210">
    <property type="entry name" value="DETHIOBIOTIN SYNTHETASE"/>
    <property type="match status" value="1"/>
</dbReference>
<feature type="binding site" evidence="9">
    <location>
        <position position="52"/>
    </location>
    <ligand>
        <name>Mg(2+)</name>
        <dbReference type="ChEBI" id="CHEBI:18420"/>
    </ligand>
</feature>
<name>A0ABY9KU55_9BACI</name>
<evidence type="ECO:0000256" key="9">
    <source>
        <dbReference type="HAMAP-Rule" id="MF_00336"/>
    </source>
</evidence>
<keyword evidence="1 9" id="KW-0963">Cytoplasm</keyword>
<proteinExistence type="inferred from homology"/>
<keyword evidence="6 9" id="KW-0067">ATP-binding</keyword>
<comment type="cofactor">
    <cofactor evidence="9">
        <name>Mg(2+)</name>
        <dbReference type="ChEBI" id="CHEBI:18420"/>
    </cofactor>
</comment>
<comment type="catalytic activity">
    <reaction evidence="9">
        <text>(7R,8S)-7,8-diammoniononanoate + CO2 + ATP = (4R,5S)-dethiobiotin + ADP + phosphate + 3 H(+)</text>
        <dbReference type="Rhea" id="RHEA:15805"/>
        <dbReference type="ChEBI" id="CHEBI:15378"/>
        <dbReference type="ChEBI" id="CHEBI:16526"/>
        <dbReference type="ChEBI" id="CHEBI:30616"/>
        <dbReference type="ChEBI" id="CHEBI:43474"/>
        <dbReference type="ChEBI" id="CHEBI:149469"/>
        <dbReference type="ChEBI" id="CHEBI:149473"/>
        <dbReference type="ChEBI" id="CHEBI:456216"/>
        <dbReference type="EC" id="6.3.3.3"/>
    </reaction>
</comment>
<evidence type="ECO:0000256" key="4">
    <source>
        <dbReference type="ARBA" id="ARBA00022741"/>
    </source>
</evidence>
<keyword evidence="5 9" id="KW-0093">Biotin biosynthesis</keyword>
<comment type="subunit">
    <text evidence="9">Homodimer.</text>
</comment>
<comment type="subcellular location">
    <subcellularLocation>
        <location evidence="9">Cytoplasm</location>
    </subcellularLocation>
</comment>
<gene>
    <name evidence="9 10" type="primary">bioD</name>
    <name evidence="10" type="ORF">QR721_12060</name>
</gene>
<keyword evidence="4 9" id="KW-0547">Nucleotide-binding</keyword>
<feature type="active site" evidence="9">
    <location>
        <position position="38"/>
    </location>
</feature>
<keyword evidence="2 9" id="KW-0436">Ligase</keyword>
<feature type="binding site" evidence="9">
    <location>
        <begin position="204"/>
        <end position="206"/>
    </location>
    <ligand>
        <name>ATP</name>
        <dbReference type="ChEBI" id="CHEBI:30616"/>
    </ligand>
</feature>
<dbReference type="EC" id="6.3.3.3" evidence="9"/>
<feature type="binding site" evidence="9">
    <location>
        <begin position="13"/>
        <end position="18"/>
    </location>
    <ligand>
        <name>ATP</name>
        <dbReference type="ChEBI" id="CHEBI:30616"/>
    </ligand>
</feature>
<comment type="caution">
    <text evidence="9">Lacks conserved residue(s) required for the propagation of feature annotation.</text>
</comment>
<dbReference type="NCBIfam" id="TIGR00347">
    <property type="entry name" value="bioD"/>
    <property type="match status" value="1"/>
</dbReference>
<dbReference type="Gene3D" id="3.40.50.300">
    <property type="entry name" value="P-loop containing nucleotide triphosphate hydrolases"/>
    <property type="match status" value="1"/>
</dbReference>
<dbReference type="InterPro" id="IPR004472">
    <property type="entry name" value="DTB_synth_BioD"/>
</dbReference>
<evidence type="ECO:0000256" key="1">
    <source>
        <dbReference type="ARBA" id="ARBA00022490"/>
    </source>
</evidence>
<dbReference type="EMBL" id="CP129113">
    <property type="protein sequence ID" value="WLV24360.1"/>
    <property type="molecule type" value="Genomic_DNA"/>
</dbReference>
<evidence type="ECO:0000313" key="10">
    <source>
        <dbReference type="EMBL" id="WLV24360.1"/>
    </source>
</evidence>
<comment type="function">
    <text evidence="9">Catalyzes a mechanistically unusual reaction, the ATP-dependent insertion of CO2 between the N7 and N8 nitrogen atoms of 7,8-diaminopelargonic acid (DAPA, also called 7,8-diammoniononanoate) to form a ureido ring.</text>
</comment>
<dbReference type="PIRSF" id="PIRSF006755">
    <property type="entry name" value="DTB_synth"/>
    <property type="match status" value="1"/>
</dbReference>
<dbReference type="HAMAP" id="MF_00336">
    <property type="entry name" value="BioD"/>
    <property type="match status" value="1"/>
</dbReference>
<organism evidence="10 11">
    <name type="scientific">Aciduricibacillus chroicocephali</name>
    <dbReference type="NCBI Taxonomy" id="3054939"/>
    <lineage>
        <taxon>Bacteria</taxon>
        <taxon>Bacillati</taxon>
        <taxon>Bacillota</taxon>
        <taxon>Bacilli</taxon>
        <taxon>Bacillales</taxon>
        <taxon>Bacillaceae</taxon>
        <taxon>Aciduricibacillus</taxon>
    </lineage>
</organism>
<dbReference type="SUPFAM" id="SSF52540">
    <property type="entry name" value="P-loop containing nucleoside triphosphate hydrolases"/>
    <property type="match status" value="1"/>
</dbReference>
<feature type="binding site" evidence="9">
    <location>
        <position position="42"/>
    </location>
    <ligand>
        <name>substrate</name>
    </ligand>
</feature>
<protein>
    <recommendedName>
        <fullName evidence="9">ATP-dependent dethiobiotin synthetase BioD</fullName>
        <ecNumber evidence="9">6.3.3.3</ecNumber>
    </recommendedName>
    <alternativeName>
        <fullName evidence="9">DTB synthetase</fullName>
        <shortName evidence="9">DTBS</shortName>
    </alternativeName>
    <alternativeName>
        <fullName evidence="9">Dethiobiotin synthase</fullName>
    </alternativeName>
</protein>
<feature type="binding site" evidence="9">
    <location>
        <position position="52"/>
    </location>
    <ligand>
        <name>ATP</name>
        <dbReference type="ChEBI" id="CHEBI:30616"/>
    </ligand>
</feature>
<evidence type="ECO:0000256" key="7">
    <source>
        <dbReference type="ARBA" id="ARBA00022842"/>
    </source>
</evidence>
<keyword evidence="7 9" id="KW-0460">Magnesium</keyword>
<dbReference type="CDD" id="cd03109">
    <property type="entry name" value="DTBS"/>
    <property type="match status" value="1"/>
</dbReference>